<dbReference type="PANTHER" id="PTHR37816:SF2">
    <property type="entry name" value="DNA TOPOLOGY MODULATION PROTEIN FLAR-RELATED PROTEIN"/>
    <property type="match status" value="1"/>
</dbReference>
<gene>
    <name evidence="1" type="ORF">RMR22_01645</name>
</gene>
<dbReference type="PANTHER" id="PTHR37816">
    <property type="entry name" value="YALI0E33011P"/>
    <property type="match status" value="1"/>
</dbReference>
<organism evidence="1">
    <name type="scientific">Agrobacterium rosae</name>
    <dbReference type="NCBI Taxonomy" id="1972867"/>
    <lineage>
        <taxon>Bacteria</taxon>
        <taxon>Pseudomonadati</taxon>
        <taxon>Pseudomonadota</taxon>
        <taxon>Alphaproteobacteria</taxon>
        <taxon>Hyphomicrobiales</taxon>
        <taxon>Rhizobiaceae</taxon>
        <taxon>Rhizobium/Agrobacterium group</taxon>
        <taxon>Agrobacterium</taxon>
    </lineage>
</organism>
<proteinExistence type="predicted"/>
<evidence type="ECO:0008006" key="2">
    <source>
        <dbReference type="Google" id="ProtNLM"/>
    </source>
</evidence>
<dbReference type="AlphaFoldDB" id="A0AAW9F6U1"/>
<dbReference type="Gene3D" id="3.40.50.300">
    <property type="entry name" value="P-loop containing nucleotide triphosphate hydrolases"/>
    <property type="match status" value="1"/>
</dbReference>
<evidence type="ECO:0000313" key="1">
    <source>
        <dbReference type="EMBL" id="MDX8300936.1"/>
    </source>
</evidence>
<reference evidence="1" key="1">
    <citation type="journal article" date="2023" name="Phytobiomes J">
        <title>Deciphering the key players within the bacterial microbiota associated with aerial crown gall tumors on rhododendron: Insights into the gallobiome.</title>
        <authorList>
            <person name="Kuzmanovic N."/>
            <person name="Nesme J."/>
            <person name="Wolf J."/>
            <person name="Neumann-Schaal M."/>
            <person name="Petersen J."/>
            <person name="Fernandez-Gnecco G."/>
            <person name="Sproeer C."/>
            <person name="Bunk B."/>
            <person name="Overmann J."/>
            <person name="Sorensen S.J."/>
            <person name="Idczak E."/>
            <person name="Smalla K."/>
        </authorList>
    </citation>
    <scope>NUCLEOTIDE SEQUENCE</scope>
    <source>
        <strain evidence="1">Rho-11.1</strain>
    </source>
</reference>
<comment type="caution">
    <text evidence="1">The sequence shown here is derived from an EMBL/GenBank/DDBJ whole genome shotgun (WGS) entry which is preliminary data.</text>
</comment>
<dbReference type="RefSeq" id="WP_320202323.1">
    <property type="nucleotide sequence ID" value="NZ_CP192781.1"/>
</dbReference>
<dbReference type="InterPro" id="IPR027417">
    <property type="entry name" value="P-loop_NTPase"/>
</dbReference>
<sequence>MTNTPRLYVIGASCSGVSTLGAMLSEQFAVPLLDVDDFYWMPTDPPFTTKRPPEDRVRLIKEQQAQSKGWVLSGSFIGWGDTLIENVDLIGSYIRIRLYGYSASTGERRYGMAIVSCPAGTCMRDIWHSGTGRLTTIHPRSLGAIWSSITIGSMHNPLRCLDLTEKRTPRRWLKQSRPRFLTSEVTKPEQSRCANCGRKDAPERPQE</sequence>
<name>A0AAW9F6U1_9HYPH</name>
<dbReference type="InterPro" id="IPR052922">
    <property type="entry name" value="Cytidylate_Kinase-2"/>
</dbReference>
<protein>
    <recommendedName>
        <fullName evidence="2">Topology modulation protein</fullName>
    </recommendedName>
</protein>
<dbReference type="SUPFAM" id="SSF52540">
    <property type="entry name" value="P-loop containing nucleoside triphosphate hydrolases"/>
    <property type="match status" value="1"/>
</dbReference>
<accession>A0AAW9F6U1</accession>
<dbReference type="EMBL" id="JAVRAF010000001">
    <property type="protein sequence ID" value="MDX8300936.1"/>
    <property type="molecule type" value="Genomic_DNA"/>
</dbReference>